<dbReference type="SUPFAM" id="SSF53098">
    <property type="entry name" value="Ribonuclease H-like"/>
    <property type="match status" value="1"/>
</dbReference>
<evidence type="ECO:0000313" key="1">
    <source>
        <dbReference type="EMBL" id="APM37929.1"/>
    </source>
</evidence>
<dbReference type="OrthoDB" id="568465at2"/>
<dbReference type="Proteomes" id="UP000184604">
    <property type="component" value="Chromosome"/>
</dbReference>
<dbReference type="AlphaFoldDB" id="A0A1L5F4I8"/>
<accession>A0A1L5F4I8</accession>
<dbReference type="InterPro" id="IPR012337">
    <property type="entry name" value="RNaseH-like_sf"/>
</dbReference>
<reference evidence="1 2" key="1">
    <citation type="submission" date="2016-12" db="EMBL/GenBank/DDBJ databases">
        <title>Complete genome sequence of Clostridium kluyveri JZZ isolated from the pit mud of a Chinese flavor liquor-making factory.</title>
        <authorList>
            <person name="Wang Y."/>
        </authorList>
    </citation>
    <scope>NUCLEOTIDE SEQUENCE [LARGE SCALE GENOMIC DNA]</scope>
    <source>
        <strain evidence="1 2">JZZ</strain>
    </source>
</reference>
<proteinExistence type="predicted"/>
<protein>
    <recommendedName>
        <fullName evidence="3">Integrase catalytic domain-containing protein</fullName>
    </recommendedName>
</protein>
<name>A0A1L5F4I8_CLOKL</name>
<dbReference type="RefSeq" id="WP_073537628.1">
    <property type="nucleotide sequence ID" value="NZ_CP018335.1"/>
</dbReference>
<evidence type="ECO:0000313" key="2">
    <source>
        <dbReference type="Proteomes" id="UP000184604"/>
    </source>
</evidence>
<sequence>MDNIVNRKLGNKESVDVVVSDLTYVNITGKWNYICVLINLHNRETIGYSAGKHKNAQLVYDAFLKAKWNLNLIIIFSIHLFM</sequence>
<organism evidence="1 2">
    <name type="scientific">Clostridium kluyveri</name>
    <dbReference type="NCBI Taxonomy" id="1534"/>
    <lineage>
        <taxon>Bacteria</taxon>
        <taxon>Bacillati</taxon>
        <taxon>Bacillota</taxon>
        <taxon>Clostridia</taxon>
        <taxon>Eubacteriales</taxon>
        <taxon>Clostridiaceae</taxon>
        <taxon>Clostridium</taxon>
    </lineage>
</organism>
<gene>
    <name evidence="1" type="ORF">BS101_03850</name>
</gene>
<dbReference type="EMBL" id="CP018335">
    <property type="protein sequence ID" value="APM37929.1"/>
    <property type="molecule type" value="Genomic_DNA"/>
</dbReference>
<evidence type="ECO:0008006" key="3">
    <source>
        <dbReference type="Google" id="ProtNLM"/>
    </source>
</evidence>